<comment type="caution">
    <text evidence="2">The sequence shown here is derived from an EMBL/GenBank/DDBJ whole genome shotgun (WGS) entry which is preliminary data.</text>
</comment>
<evidence type="ECO:0000256" key="1">
    <source>
        <dbReference type="SAM" id="Phobius"/>
    </source>
</evidence>
<dbReference type="Proteomes" id="UP000324222">
    <property type="component" value="Unassembled WGS sequence"/>
</dbReference>
<feature type="transmembrane region" description="Helical" evidence="1">
    <location>
        <begin position="12"/>
        <end position="30"/>
    </location>
</feature>
<reference evidence="2 3" key="1">
    <citation type="submission" date="2019-05" db="EMBL/GenBank/DDBJ databases">
        <title>Another draft genome of Portunus trituberculatus and its Hox gene families provides insights of decapod evolution.</title>
        <authorList>
            <person name="Jeong J.-H."/>
            <person name="Song I."/>
            <person name="Kim S."/>
            <person name="Choi T."/>
            <person name="Kim D."/>
            <person name="Ryu S."/>
            <person name="Kim W."/>
        </authorList>
    </citation>
    <scope>NUCLEOTIDE SEQUENCE [LARGE SCALE GENOMIC DNA]</scope>
    <source>
        <tissue evidence="2">Muscle</tissue>
    </source>
</reference>
<organism evidence="2 3">
    <name type="scientific">Portunus trituberculatus</name>
    <name type="common">Swimming crab</name>
    <name type="synonym">Neptunus trituberculatus</name>
    <dbReference type="NCBI Taxonomy" id="210409"/>
    <lineage>
        <taxon>Eukaryota</taxon>
        <taxon>Metazoa</taxon>
        <taxon>Ecdysozoa</taxon>
        <taxon>Arthropoda</taxon>
        <taxon>Crustacea</taxon>
        <taxon>Multicrustacea</taxon>
        <taxon>Malacostraca</taxon>
        <taxon>Eumalacostraca</taxon>
        <taxon>Eucarida</taxon>
        <taxon>Decapoda</taxon>
        <taxon>Pleocyemata</taxon>
        <taxon>Brachyura</taxon>
        <taxon>Eubrachyura</taxon>
        <taxon>Portunoidea</taxon>
        <taxon>Portunidae</taxon>
        <taxon>Portuninae</taxon>
        <taxon>Portunus</taxon>
    </lineage>
</organism>
<protein>
    <submittedName>
        <fullName evidence="2">Uncharacterized protein</fullName>
    </submittedName>
</protein>
<dbReference type="EMBL" id="VSRR010152817">
    <property type="protein sequence ID" value="MPD06749.1"/>
    <property type="molecule type" value="Genomic_DNA"/>
</dbReference>
<sequence>MVLSSAPSLSVHFLYLYVAFFPVSSSLRSLSPSRAARYQTGRSCRSLKSPSDLASSKAHRNPLRCLREAHRSSFPLPGVSRLHNKAMASPSLTQTGFVI</sequence>
<name>A0A5B7KN47_PORTR</name>
<keyword evidence="1" id="KW-0812">Transmembrane</keyword>
<dbReference type="AlphaFoldDB" id="A0A5B7KN47"/>
<evidence type="ECO:0000313" key="3">
    <source>
        <dbReference type="Proteomes" id="UP000324222"/>
    </source>
</evidence>
<keyword evidence="1" id="KW-0472">Membrane</keyword>
<gene>
    <name evidence="2" type="ORF">E2C01_102576</name>
</gene>
<accession>A0A5B7KN47</accession>
<evidence type="ECO:0000313" key="2">
    <source>
        <dbReference type="EMBL" id="MPD06749.1"/>
    </source>
</evidence>
<keyword evidence="1" id="KW-1133">Transmembrane helix</keyword>
<keyword evidence="3" id="KW-1185">Reference proteome</keyword>
<proteinExistence type="predicted"/>